<keyword evidence="1" id="KW-0812">Transmembrane</keyword>
<keyword evidence="1" id="KW-1133">Transmembrane helix</keyword>
<keyword evidence="1" id="KW-0472">Membrane</keyword>
<dbReference type="Proteomes" id="UP000032483">
    <property type="component" value="Unassembled WGS sequence"/>
</dbReference>
<reference evidence="3 5" key="2">
    <citation type="journal article" date="2019" name="Nat. Med.">
        <title>A library of human gut bacterial isolates paired with longitudinal multiomics data enables mechanistic microbiome research.</title>
        <authorList>
            <person name="Poyet M."/>
            <person name="Groussin M."/>
            <person name="Gibbons S.M."/>
            <person name="Avila-Pacheco J."/>
            <person name="Jiang X."/>
            <person name="Kearney S.M."/>
            <person name="Perrotta A.R."/>
            <person name="Berdy B."/>
            <person name="Zhao S."/>
            <person name="Lieberman T.D."/>
            <person name="Swanson P.K."/>
            <person name="Smith M."/>
            <person name="Roesemann S."/>
            <person name="Alexander J.E."/>
            <person name="Rich S.A."/>
            <person name="Livny J."/>
            <person name="Vlamakis H."/>
            <person name="Clish C."/>
            <person name="Bullock K."/>
            <person name="Deik A."/>
            <person name="Scott J."/>
            <person name="Pierce K.A."/>
            <person name="Xavier R.J."/>
            <person name="Alm E.J."/>
        </authorList>
    </citation>
    <scope>NUCLEOTIDE SEQUENCE [LARGE SCALE GENOMIC DNA]</scope>
    <source>
        <strain evidence="3 5">BIOML-A4</strain>
    </source>
</reference>
<dbReference type="GeneID" id="42858260"/>
<evidence type="ECO:0000256" key="1">
    <source>
        <dbReference type="SAM" id="Phobius"/>
    </source>
</evidence>
<organism evidence="2 4">
    <name type="scientific">Ruthenibacterium lactatiformans</name>
    <dbReference type="NCBI Taxonomy" id="1550024"/>
    <lineage>
        <taxon>Bacteria</taxon>
        <taxon>Bacillati</taxon>
        <taxon>Bacillota</taxon>
        <taxon>Clostridia</taxon>
        <taxon>Eubacteriales</taxon>
        <taxon>Oscillospiraceae</taxon>
        <taxon>Ruthenibacterium</taxon>
    </lineage>
</organism>
<evidence type="ECO:0000313" key="5">
    <source>
        <dbReference type="Proteomes" id="UP000472755"/>
    </source>
</evidence>
<feature type="transmembrane region" description="Helical" evidence="1">
    <location>
        <begin position="117"/>
        <end position="144"/>
    </location>
</feature>
<dbReference type="EMBL" id="WMZU01000026">
    <property type="protein sequence ID" value="MTS28402.1"/>
    <property type="molecule type" value="Genomic_DNA"/>
</dbReference>
<proteinExistence type="predicted"/>
<sequence>MLRTVKYLSLLVVQFIGALLGVGALFIAFYAVSTPLSEFESAGWRILGMAFACGMMFPFVLQASLIQSYMPLPLSMGVTRRGFFAGAQAAKVMLAGGIGVCLLLIQLAVKWMFGVDALFTGTMLVGLFAVLLLGASVGEALGFVSLRFGRVGMIVFFVLIVGGCAVIGGIIGYAGAAGALDGMLDAMLRFLSNAWALGGSAIVLAVLLGWLDWLMCRRIPVKG</sequence>
<dbReference type="RefSeq" id="WP_009323430.1">
    <property type="nucleotide sequence ID" value="NZ_CAOJUJ010000053.1"/>
</dbReference>
<evidence type="ECO:0000313" key="4">
    <source>
        <dbReference type="Proteomes" id="UP000032483"/>
    </source>
</evidence>
<accession>A0A0D8IV86</accession>
<feature type="transmembrane region" description="Helical" evidence="1">
    <location>
        <begin position="194"/>
        <end position="214"/>
    </location>
</feature>
<dbReference type="AlphaFoldDB" id="A0A0D8IV86"/>
<gene>
    <name evidence="3" type="ORF">GMD59_14055</name>
    <name evidence="2" type="ORF">TQ39_17100</name>
</gene>
<dbReference type="Proteomes" id="UP000472755">
    <property type="component" value="Unassembled WGS sequence"/>
</dbReference>
<keyword evidence="4" id="KW-1185">Reference proteome</keyword>
<feature type="transmembrane region" description="Helical" evidence="1">
    <location>
        <begin position="42"/>
        <end position="61"/>
    </location>
</feature>
<evidence type="ECO:0000313" key="2">
    <source>
        <dbReference type="EMBL" id="KJF38597.1"/>
    </source>
</evidence>
<dbReference type="EMBL" id="JXXK01000036">
    <property type="protein sequence ID" value="KJF38597.1"/>
    <property type="molecule type" value="Genomic_DNA"/>
</dbReference>
<feature type="transmembrane region" description="Helical" evidence="1">
    <location>
        <begin position="82"/>
        <end position="105"/>
    </location>
</feature>
<protein>
    <submittedName>
        <fullName evidence="2">Uncharacterized protein</fullName>
    </submittedName>
</protein>
<feature type="transmembrane region" description="Helical" evidence="1">
    <location>
        <begin position="151"/>
        <end position="174"/>
    </location>
</feature>
<reference evidence="2" key="1">
    <citation type="submission" date="2015-02" db="EMBL/GenBank/DDBJ databases">
        <title>A novel member of the family Ruminococcaceae isolated from human feces.</title>
        <authorList>
            <person name="Shkoporov A.N."/>
            <person name="Chaplin A.V."/>
            <person name="Motuzova O.V."/>
            <person name="Kafarskaia L.I."/>
            <person name="Khokhlova E.V."/>
            <person name="Efimov B.A."/>
        </authorList>
    </citation>
    <scope>NUCLEOTIDE SEQUENCE [LARGE SCALE GENOMIC DNA]</scope>
    <source>
        <strain evidence="2">585-1</strain>
    </source>
</reference>
<name>A0A0D8IV86_9FIRM</name>
<comment type="caution">
    <text evidence="2">The sequence shown here is derived from an EMBL/GenBank/DDBJ whole genome shotgun (WGS) entry which is preliminary data.</text>
</comment>
<evidence type="ECO:0000313" key="3">
    <source>
        <dbReference type="EMBL" id="MTS28402.1"/>
    </source>
</evidence>
<feature type="transmembrane region" description="Helical" evidence="1">
    <location>
        <begin position="7"/>
        <end position="30"/>
    </location>
</feature>